<dbReference type="FunFam" id="3.20.20.60:FF:000003">
    <property type="entry name" value="3-methyl-2-oxobutanoate hydroxymethyltransferase"/>
    <property type="match status" value="1"/>
</dbReference>
<dbReference type="AlphaFoldDB" id="A0A1Q2SL46"/>
<feature type="active site" description="Proton acceptor" evidence="8 9">
    <location>
        <position position="182"/>
    </location>
</feature>
<dbReference type="PANTHER" id="PTHR20881">
    <property type="entry name" value="3-METHYL-2-OXOBUTANOATE HYDROXYMETHYLTRANSFERASE"/>
    <property type="match status" value="1"/>
</dbReference>
<protein>
    <recommendedName>
        <fullName evidence="8">3-methyl-2-oxobutanoate hydroxymethyltransferase</fullName>
        <ecNumber evidence="8">2.1.2.11</ecNumber>
    </recommendedName>
    <alternativeName>
        <fullName evidence="8">Ketopantoate hydroxymethyltransferase</fullName>
        <shortName evidence="8">KPHMT</shortName>
    </alternativeName>
</protein>
<comment type="subcellular location">
    <subcellularLocation>
        <location evidence="8">Cytoplasm</location>
    </subcellularLocation>
</comment>
<feature type="binding site" evidence="8 10">
    <location>
        <position position="113"/>
    </location>
    <ligand>
        <name>3-methyl-2-oxobutanoate</name>
        <dbReference type="ChEBI" id="CHEBI:11851"/>
    </ligand>
</feature>
<evidence type="ECO:0000256" key="7">
    <source>
        <dbReference type="ARBA" id="ARBA00056497"/>
    </source>
</evidence>
<dbReference type="EC" id="2.1.2.11" evidence="8"/>
<keyword evidence="4 8" id="KW-0566">Pantothenate biosynthesis</keyword>
<name>A0A1Q2SL46_9GAMM</name>
<keyword evidence="8 11" id="KW-0460">Magnesium</keyword>
<feature type="binding site" evidence="8 11">
    <location>
        <position position="115"/>
    </location>
    <ligand>
        <name>Mg(2+)</name>
        <dbReference type="ChEBI" id="CHEBI:18420"/>
    </ligand>
</feature>
<dbReference type="UniPathway" id="UPA00028">
    <property type="reaction ID" value="UER00003"/>
</dbReference>
<dbReference type="GO" id="GO:0005737">
    <property type="term" value="C:cytoplasm"/>
    <property type="evidence" value="ECO:0007669"/>
    <property type="project" value="UniProtKB-SubCell"/>
</dbReference>
<gene>
    <name evidence="8" type="primary">panB</name>
    <name evidence="12" type="ORF">TAO_0469</name>
</gene>
<feature type="binding site" evidence="8 11">
    <location>
        <position position="45"/>
    </location>
    <ligand>
        <name>Mg(2+)</name>
        <dbReference type="ChEBI" id="CHEBI:18420"/>
    </ligand>
</feature>
<evidence type="ECO:0000256" key="3">
    <source>
        <dbReference type="ARBA" id="ARBA00011424"/>
    </source>
</evidence>
<accession>A0A1Q2SL46</accession>
<comment type="pathway">
    <text evidence="1 8">Cofactor biosynthesis; (R)-pantothenate biosynthesis; (R)-pantoate from 3-methyl-2-oxobutanoate: step 1/2.</text>
</comment>
<dbReference type="NCBIfam" id="NF001452">
    <property type="entry name" value="PRK00311.1"/>
    <property type="match status" value="1"/>
</dbReference>
<dbReference type="RefSeq" id="WP_096526448.1">
    <property type="nucleotide sequence ID" value="NZ_AP014836.1"/>
</dbReference>
<keyword evidence="6 8" id="KW-0479">Metal-binding</keyword>
<dbReference type="PIRSF" id="PIRSF000388">
    <property type="entry name" value="Pantoate_hydroxy_MeTrfase"/>
    <property type="match status" value="1"/>
</dbReference>
<dbReference type="OrthoDB" id="9781789at2"/>
<dbReference type="KEGG" id="ntt:TAO_0469"/>
<evidence type="ECO:0000256" key="5">
    <source>
        <dbReference type="ARBA" id="ARBA00022679"/>
    </source>
</evidence>
<comment type="catalytic activity">
    <reaction evidence="8">
        <text>(6R)-5,10-methylene-5,6,7,8-tetrahydrofolate + 3-methyl-2-oxobutanoate + H2O = 2-dehydropantoate + (6S)-5,6,7,8-tetrahydrofolate</text>
        <dbReference type="Rhea" id="RHEA:11824"/>
        <dbReference type="ChEBI" id="CHEBI:11561"/>
        <dbReference type="ChEBI" id="CHEBI:11851"/>
        <dbReference type="ChEBI" id="CHEBI:15377"/>
        <dbReference type="ChEBI" id="CHEBI:15636"/>
        <dbReference type="ChEBI" id="CHEBI:57453"/>
        <dbReference type="EC" id="2.1.2.11"/>
    </reaction>
</comment>
<evidence type="ECO:0000313" key="12">
    <source>
        <dbReference type="EMBL" id="BAW79839.1"/>
    </source>
</evidence>
<dbReference type="HAMAP" id="MF_00156">
    <property type="entry name" value="PanB"/>
    <property type="match status" value="1"/>
</dbReference>
<evidence type="ECO:0000256" key="1">
    <source>
        <dbReference type="ARBA" id="ARBA00005033"/>
    </source>
</evidence>
<dbReference type="InterPro" id="IPR040442">
    <property type="entry name" value="Pyrv_kinase-like_dom_sf"/>
</dbReference>
<feature type="binding site" evidence="8 11">
    <location>
        <position position="84"/>
    </location>
    <ligand>
        <name>Mg(2+)</name>
        <dbReference type="ChEBI" id="CHEBI:18420"/>
    </ligand>
</feature>
<evidence type="ECO:0000313" key="13">
    <source>
        <dbReference type="Proteomes" id="UP000243679"/>
    </source>
</evidence>
<sequence>MSRLTLTKLRSAKQRGEKVAMLTVYDATFAGLLEAANVDVLLVGDSLGMVIQGQESTLPVTMDDMVYHCRNVLRGSRHAFILVDMPFMSYAVPAQAIDNAARLMREGGAQMVKLEGGQMLSETILQLTMRGIPVCAHLGLLPQSVHRVGGYRVQGREERVADQIYEDAVVLQQAGADMLILECIPAHLGRKITKALEIPVISCGAGPYCDGQVLVLYDMLGISLSRLPRFSHNFLEKTDSILNAVQSYVSAVKRGEFPTLEQSY</sequence>
<evidence type="ECO:0000256" key="2">
    <source>
        <dbReference type="ARBA" id="ARBA00008676"/>
    </source>
</evidence>
<keyword evidence="13" id="KW-1185">Reference proteome</keyword>
<evidence type="ECO:0000256" key="9">
    <source>
        <dbReference type="PIRSR" id="PIRSR000388-1"/>
    </source>
</evidence>
<dbReference type="GO" id="GO:0032259">
    <property type="term" value="P:methylation"/>
    <property type="evidence" value="ECO:0007669"/>
    <property type="project" value="UniProtKB-KW"/>
</dbReference>
<comment type="similarity">
    <text evidence="2 8">Belongs to the PanB family.</text>
</comment>
<evidence type="ECO:0000256" key="6">
    <source>
        <dbReference type="ARBA" id="ARBA00022723"/>
    </source>
</evidence>
<organism evidence="12 13">
    <name type="scientific">Candidatus Nitrosoglobus terrae</name>
    <dbReference type="NCBI Taxonomy" id="1630141"/>
    <lineage>
        <taxon>Bacteria</taxon>
        <taxon>Pseudomonadati</taxon>
        <taxon>Pseudomonadota</taxon>
        <taxon>Gammaproteobacteria</taxon>
        <taxon>Chromatiales</taxon>
        <taxon>Chromatiaceae</taxon>
        <taxon>Candidatus Nitrosoglobus</taxon>
    </lineage>
</organism>
<dbReference type="InterPro" id="IPR015813">
    <property type="entry name" value="Pyrv/PenolPyrv_kinase-like_dom"/>
</dbReference>
<feature type="binding site" evidence="8 10">
    <location>
        <position position="84"/>
    </location>
    <ligand>
        <name>3-methyl-2-oxobutanoate</name>
        <dbReference type="ChEBI" id="CHEBI:11851"/>
    </ligand>
</feature>
<evidence type="ECO:0000256" key="8">
    <source>
        <dbReference type="HAMAP-Rule" id="MF_00156"/>
    </source>
</evidence>
<comment type="function">
    <text evidence="7 8">Catalyzes the reversible reaction in which hydroxymethyl group from 5,10-methylenetetrahydrofolate is transferred onto alpha-ketoisovalerate to form ketopantoate.</text>
</comment>
<dbReference type="GO" id="GO:0008168">
    <property type="term" value="F:methyltransferase activity"/>
    <property type="evidence" value="ECO:0007669"/>
    <property type="project" value="UniProtKB-KW"/>
</dbReference>
<evidence type="ECO:0000256" key="11">
    <source>
        <dbReference type="PIRSR" id="PIRSR000388-3"/>
    </source>
</evidence>
<dbReference type="Gene3D" id="3.20.20.60">
    <property type="entry name" value="Phosphoenolpyruvate-binding domains"/>
    <property type="match status" value="1"/>
</dbReference>
<dbReference type="PANTHER" id="PTHR20881:SF0">
    <property type="entry name" value="3-METHYL-2-OXOBUTANOATE HYDROXYMETHYLTRANSFERASE"/>
    <property type="match status" value="1"/>
</dbReference>
<dbReference type="Pfam" id="PF02548">
    <property type="entry name" value="Pantoate_transf"/>
    <property type="match status" value="1"/>
</dbReference>
<dbReference type="GO" id="GO:0003864">
    <property type="term" value="F:3-methyl-2-oxobutanoate hydroxymethyltransferase activity"/>
    <property type="evidence" value="ECO:0007669"/>
    <property type="project" value="UniProtKB-UniRule"/>
</dbReference>
<dbReference type="InterPro" id="IPR003700">
    <property type="entry name" value="Pantoate_hydroxy_MeTrfase"/>
</dbReference>
<feature type="binding site" evidence="8 10">
    <location>
        <begin position="45"/>
        <end position="46"/>
    </location>
    <ligand>
        <name>3-methyl-2-oxobutanoate</name>
        <dbReference type="ChEBI" id="CHEBI:11851"/>
    </ligand>
</feature>
<dbReference type="EMBL" id="AP014836">
    <property type="protein sequence ID" value="BAW79839.1"/>
    <property type="molecule type" value="Genomic_DNA"/>
</dbReference>
<dbReference type="GO" id="GO:0015940">
    <property type="term" value="P:pantothenate biosynthetic process"/>
    <property type="evidence" value="ECO:0007669"/>
    <property type="project" value="UniProtKB-UniRule"/>
</dbReference>
<keyword evidence="8" id="KW-0963">Cytoplasm</keyword>
<dbReference type="SUPFAM" id="SSF51621">
    <property type="entry name" value="Phosphoenolpyruvate/pyruvate domain"/>
    <property type="match status" value="1"/>
</dbReference>
<dbReference type="CDD" id="cd06557">
    <property type="entry name" value="KPHMT-like"/>
    <property type="match status" value="1"/>
</dbReference>
<dbReference type="NCBIfam" id="TIGR00222">
    <property type="entry name" value="panB"/>
    <property type="match status" value="1"/>
</dbReference>
<keyword evidence="12" id="KW-0489">Methyltransferase</keyword>
<reference evidence="12 13" key="1">
    <citation type="journal article" date="2017" name="ISME J.">
        <title>An acid-tolerant ammonia-oxidizing ?-proteobacterium from soil.</title>
        <authorList>
            <person name="Hayatsu M."/>
            <person name="Tago K."/>
            <person name="Uchiyama I."/>
            <person name="Toyoda A."/>
            <person name="Wang Y."/>
            <person name="Shimomura Y."/>
            <person name="Okubo T."/>
            <person name="Kurisu F."/>
            <person name="Hirono Y."/>
            <person name="Nonaka K."/>
            <person name="Akiyama H."/>
            <person name="Itoh T."/>
            <person name="Takami H."/>
        </authorList>
    </citation>
    <scope>NUCLEOTIDE SEQUENCE [LARGE SCALE GENOMIC DNA]</scope>
    <source>
        <strain evidence="12 13">TAO100</strain>
    </source>
</reference>
<comment type="subunit">
    <text evidence="3 8">Homodecamer; pentamer of dimers.</text>
</comment>
<keyword evidence="5 8" id="KW-0808">Transferase</keyword>
<proteinExistence type="inferred from homology"/>
<comment type="cofactor">
    <cofactor evidence="8 11">
        <name>Mg(2+)</name>
        <dbReference type="ChEBI" id="CHEBI:18420"/>
    </cofactor>
    <text evidence="8 11">Binds 1 Mg(2+) ion per subunit.</text>
</comment>
<evidence type="ECO:0000256" key="10">
    <source>
        <dbReference type="PIRSR" id="PIRSR000388-2"/>
    </source>
</evidence>
<dbReference type="Proteomes" id="UP000243679">
    <property type="component" value="Chromosome"/>
</dbReference>
<dbReference type="GO" id="GO:0000287">
    <property type="term" value="F:magnesium ion binding"/>
    <property type="evidence" value="ECO:0007669"/>
    <property type="project" value="TreeGrafter"/>
</dbReference>
<evidence type="ECO:0000256" key="4">
    <source>
        <dbReference type="ARBA" id="ARBA00022655"/>
    </source>
</evidence>